<dbReference type="InterPro" id="IPR019734">
    <property type="entry name" value="TPR_rpt"/>
</dbReference>
<evidence type="ECO:0000256" key="4">
    <source>
        <dbReference type="SAM" id="MobiDB-lite"/>
    </source>
</evidence>
<feature type="region of interest" description="Disordered" evidence="4">
    <location>
        <begin position="1"/>
        <end position="20"/>
    </location>
</feature>
<dbReference type="GO" id="GO:0030544">
    <property type="term" value="F:Hsp70 protein binding"/>
    <property type="evidence" value="ECO:0007669"/>
    <property type="project" value="TreeGrafter"/>
</dbReference>
<keyword evidence="2" id="KW-0802">TPR repeat</keyword>
<dbReference type="InterPro" id="IPR011990">
    <property type="entry name" value="TPR-like_helical_dom_sf"/>
</dbReference>
<evidence type="ECO:0000256" key="2">
    <source>
        <dbReference type="ARBA" id="ARBA00022803"/>
    </source>
</evidence>
<dbReference type="AlphaFoldDB" id="A0AAN7YL34"/>
<dbReference type="InterPro" id="IPR044059">
    <property type="entry name" value="Csn1/TTC4_wheel"/>
</dbReference>
<comment type="caution">
    <text evidence="6">The sequence shown here is derived from an EMBL/GenBank/DDBJ whole genome shotgun (WGS) entry which is preliminary data.</text>
</comment>
<dbReference type="GO" id="GO:0005829">
    <property type="term" value="C:cytosol"/>
    <property type="evidence" value="ECO:0007669"/>
    <property type="project" value="TreeGrafter"/>
</dbReference>
<sequence length="407" mass="45310">MVAVTSSDPGDMPVPSVEPPVRMQTADDLIAEMKKIPLFMTSMDDMDEDNEMIQALKAIAYEGTRAEIADNFRVQGNECVKAKQWKDAREFYTKAIVSLRGPKVPQAVNHKLPEQEIAEADEEVEEKKELAAAEACYANRALCNLEMSISTLPNNCSALKLTRCDLLWTENYGQCNRDCAGALKLNPRNVKAWYRAASACLSLDKIDEALDACQSGLKFESTNTALQGLVIKIEKRRDNLAELDRVRAERLERTANERATLKFAMKTRNIVTRESSKSPDMEDAKVQLADSLDATSLLSLPVIFLYPLQAQSDFVKAFAETETLSQHLEYILPPPWDNGQEYRAAAVECYMETAAGGLIKAGKNLPLSKLLGSGKVEVVDGLVSVNVLPKSKASEWIEEFKRRRPKQ</sequence>
<accession>A0AAN7YL34</accession>
<dbReference type="Pfam" id="PF18972">
    <property type="entry name" value="Wheel"/>
    <property type="match status" value="1"/>
</dbReference>
<gene>
    <name evidence="6" type="ORF">LTR62_002748</name>
</gene>
<dbReference type="PANTHER" id="PTHR46035:SF1">
    <property type="entry name" value="TETRATRICOPEPTIDE REPEAT PROTEIN 4"/>
    <property type="match status" value="1"/>
</dbReference>
<proteinExistence type="inferred from homology"/>
<dbReference type="GO" id="GO:0005634">
    <property type="term" value="C:nucleus"/>
    <property type="evidence" value="ECO:0007669"/>
    <property type="project" value="TreeGrafter"/>
</dbReference>
<dbReference type="Proteomes" id="UP001310890">
    <property type="component" value="Unassembled WGS sequence"/>
</dbReference>
<dbReference type="PANTHER" id="PTHR46035">
    <property type="entry name" value="TETRATRICOPEPTIDE REPEAT PROTEIN 4"/>
    <property type="match status" value="1"/>
</dbReference>
<evidence type="ECO:0000313" key="6">
    <source>
        <dbReference type="EMBL" id="KAK5114178.1"/>
    </source>
</evidence>
<comment type="similarity">
    <text evidence="3">Belongs to the TTC4 family.</text>
</comment>
<evidence type="ECO:0000256" key="1">
    <source>
        <dbReference type="ARBA" id="ARBA00022737"/>
    </source>
</evidence>
<dbReference type="EMBL" id="JAVRRL010000019">
    <property type="protein sequence ID" value="KAK5114178.1"/>
    <property type="molecule type" value="Genomic_DNA"/>
</dbReference>
<dbReference type="GO" id="GO:0051879">
    <property type="term" value="F:Hsp90 protein binding"/>
    <property type="evidence" value="ECO:0007669"/>
    <property type="project" value="InterPro"/>
</dbReference>
<dbReference type="GO" id="GO:0006457">
    <property type="term" value="P:protein folding"/>
    <property type="evidence" value="ECO:0007669"/>
    <property type="project" value="TreeGrafter"/>
</dbReference>
<protein>
    <recommendedName>
        <fullName evidence="5">Cns1/TTC4 wheel domain-containing protein</fullName>
    </recommendedName>
</protein>
<dbReference type="SMART" id="SM00028">
    <property type="entry name" value="TPR"/>
    <property type="match status" value="2"/>
</dbReference>
<dbReference type="CDD" id="cd21381">
    <property type="entry name" value="CTWD_TTC4"/>
    <property type="match status" value="1"/>
</dbReference>
<evidence type="ECO:0000256" key="3">
    <source>
        <dbReference type="ARBA" id="ARBA00023602"/>
    </source>
</evidence>
<evidence type="ECO:0000313" key="7">
    <source>
        <dbReference type="Proteomes" id="UP001310890"/>
    </source>
</evidence>
<evidence type="ECO:0000259" key="5">
    <source>
        <dbReference type="Pfam" id="PF18972"/>
    </source>
</evidence>
<name>A0AAN7YL34_9PEZI</name>
<dbReference type="SUPFAM" id="SSF48452">
    <property type="entry name" value="TPR-like"/>
    <property type="match status" value="1"/>
</dbReference>
<keyword evidence="1" id="KW-0677">Repeat</keyword>
<organism evidence="6 7">
    <name type="scientific">Meristemomyces frigidus</name>
    <dbReference type="NCBI Taxonomy" id="1508187"/>
    <lineage>
        <taxon>Eukaryota</taxon>
        <taxon>Fungi</taxon>
        <taxon>Dikarya</taxon>
        <taxon>Ascomycota</taxon>
        <taxon>Pezizomycotina</taxon>
        <taxon>Dothideomycetes</taxon>
        <taxon>Dothideomycetidae</taxon>
        <taxon>Mycosphaerellales</taxon>
        <taxon>Teratosphaeriaceae</taxon>
        <taxon>Meristemomyces</taxon>
    </lineage>
</organism>
<reference evidence="6" key="1">
    <citation type="submission" date="2023-08" db="EMBL/GenBank/DDBJ databases">
        <title>Black Yeasts Isolated from many extreme environments.</title>
        <authorList>
            <person name="Coleine C."/>
            <person name="Stajich J.E."/>
            <person name="Selbmann L."/>
        </authorList>
    </citation>
    <scope>NUCLEOTIDE SEQUENCE</scope>
    <source>
        <strain evidence="6">CCFEE 5401</strain>
    </source>
</reference>
<dbReference type="Gene3D" id="1.25.40.10">
    <property type="entry name" value="Tetratricopeptide repeat domain"/>
    <property type="match status" value="1"/>
</dbReference>
<feature type="domain" description="Cns1/TTC4 wheel" evidence="5">
    <location>
        <begin position="291"/>
        <end position="400"/>
    </location>
</feature>